<dbReference type="SMART" id="SM00332">
    <property type="entry name" value="PP2Cc"/>
    <property type="match status" value="1"/>
</dbReference>
<dbReference type="AlphaFoldDB" id="A0A9P6NVU0"/>
<dbReference type="InterPro" id="IPR039123">
    <property type="entry name" value="PPTC7"/>
</dbReference>
<dbReference type="EMBL" id="MU167215">
    <property type="protein sequence ID" value="KAG0151114.1"/>
    <property type="molecule type" value="Genomic_DNA"/>
</dbReference>
<gene>
    <name evidence="4" type="ORF">CROQUDRAFT_651649</name>
</gene>
<dbReference type="Proteomes" id="UP000886653">
    <property type="component" value="Unassembled WGS sequence"/>
</dbReference>
<dbReference type="GO" id="GO:0046872">
    <property type="term" value="F:metal ion binding"/>
    <property type="evidence" value="ECO:0007669"/>
    <property type="project" value="UniProtKB-UniRule"/>
</dbReference>
<keyword evidence="1" id="KW-0904">Protein phosphatase</keyword>
<evidence type="ECO:0000313" key="4">
    <source>
        <dbReference type="EMBL" id="KAG0151114.1"/>
    </source>
</evidence>
<dbReference type="SMART" id="SM00331">
    <property type="entry name" value="PP2C_SIG"/>
    <property type="match status" value="1"/>
</dbReference>
<feature type="region of interest" description="Disordered" evidence="2">
    <location>
        <begin position="73"/>
        <end position="105"/>
    </location>
</feature>
<dbReference type="GO" id="GO:0004722">
    <property type="term" value="F:protein serine/threonine phosphatase activity"/>
    <property type="evidence" value="ECO:0007669"/>
    <property type="project" value="UniProtKB-EC"/>
</dbReference>
<dbReference type="PANTHER" id="PTHR12320">
    <property type="entry name" value="PROTEIN PHOSPHATASE 2C"/>
    <property type="match status" value="1"/>
</dbReference>
<proteinExistence type="inferred from homology"/>
<keyword evidence="1" id="KW-0479">Metal-binding</keyword>
<dbReference type="Pfam" id="PF13672">
    <property type="entry name" value="PP2C_2"/>
    <property type="match status" value="1"/>
</dbReference>
<dbReference type="PANTHER" id="PTHR12320:SF84">
    <property type="entry name" value="PROTEIN PHOSPHATASE"/>
    <property type="match status" value="1"/>
</dbReference>
<comment type="catalytic activity">
    <reaction evidence="1">
        <text>O-phospho-L-seryl-[protein] + H2O = L-seryl-[protein] + phosphate</text>
        <dbReference type="Rhea" id="RHEA:20629"/>
        <dbReference type="Rhea" id="RHEA-COMP:9863"/>
        <dbReference type="Rhea" id="RHEA-COMP:11604"/>
        <dbReference type="ChEBI" id="CHEBI:15377"/>
        <dbReference type="ChEBI" id="CHEBI:29999"/>
        <dbReference type="ChEBI" id="CHEBI:43474"/>
        <dbReference type="ChEBI" id="CHEBI:83421"/>
        <dbReference type="EC" id="3.1.3.16"/>
    </reaction>
</comment>
<reference evidence="4" key="1">
    <citation type="submission" date="2013-11" db="EMBL/GenBank/DDBJ databases">
        <title>Genome sequence of the fusiform rust pathogen reveals effectors for host alternation and coevolution with pine.</title>
        <authorList>
            <consortium name="DOE Joint Genome Institute"/>
            <person name="Smith K."/>
            <person name="Pendleton A."/>
            <person name="Kubisiak T."/>
            <person name="Anderson C."/>
            <person name="Salamov A."/>
            <person name="Aerts A."/>
            <person name="Riley R."/>
            <person name="Clum A."/>
            <person name="Lindquist E."/>
            <person name="Ence D."/>
            <person name="Campbell M."/>
            <person name="Kronenberg Z."/>
            <person name="Feau N."/>
            <person name="Dhillon B."/>
            <person name="Hamelin R."/>
            <person name="Burleigh J."/>
            <person name="Smith J."/>
            <person name="Yandell M."/>
            <person name="Nelson C."/>
            <person name="Grigoriev I."/>
            <person name="Davis J."/>
        </authorList>
    </citation>
    <scope>NUCLEOTIDE SEQUENCE</scope>
    <source>
        <strain evidence="4">G11</strain>
    </source>
</reference>
<keyword evidence="5" id="KW-1185">Reference proteome</keyword>
<sequence length="423" mass="46575">MGVPSSRASLLSLVSLKSHPSSTIDTTRNLLFRSKPSFLQTSTRNLLTGSPIATLPTPIVSFFDPSINDFPLPARDAPPLSPPPTRSSQTIPRPISRAHEPPPLQSTTYYSSNINQISSRSGTLSQLTNLNLYGKKNDQQVKNKKNHYSLINGASGIPKNPNLIKNHENKLLNVELGLSVQVGEDAYFLRDDSLGVADGVGGWSGRAGANSAWFSNRLMHHCSSELAKYSDPEDIKFINYNKLDPVDILQTAYEKSIDESKLEGIVGSTTALIAVLREDELRIANLGDCCCSIIRGNDYIFRTEEQQHSFNYPVQIGTNSKSIPIKDAQRYNIKVQRDDIVILSSDGLSDNLFDEDILEEVLRKKPCKPDNLSKELANRAKTVSLDQLAVASPFSQRANEEGIHYVGGKNDDISVLVAVVRDL</sequence>
<dbReference type="EC" id="3.1.3.16" evidence="1"/>
<evidence type="ECO:0000256" key="2">
    <source>
        <dbReference type="SAM" id="MobiDB-lite"/>
    </source>
</evidence>
<keyword evidence="1" id="KW-0460">Magnesium</keyword>
<dbReference type="CDD" id="cd00143">
    <property type="entry name" value="PP2Cc"/>
    <property type="match status" value="1"/>
</dbReference>
<comment type="similarity">
    <text evidence="1">Belongs to the PP2C family.</text>
</comment>
<organism evidence="4 5">
    <name type="scientific">Cronartium quercuum f. sp. fusiforme G11</name>
    <dbReference type="NCBI Taxonomy" id="708437"/>
    <lineage>
        <taxon>Eukaryota</taxon>
        <taxon>Fungi</taxon>
        <taxon>Dikarya</taxon>
        <taxon>Basidiomycota</taxon>
        <taxon>Pucciniomycotina</taxon>
        <taxon>Pucciniomycetes</taxon>
        <taxon>Pucciniales</taxon>
        <taxon>Coleosporiaceae</taxon>
        <taxon>Cronartium</taxon>
    </lineage>
</organism>
<evidence type="ECO:0000313" key="5">
    <source>
        <dbReference type="Proteomes" id="UP000886653"/>
    </source>
</evidence>
<dbReference type="SUPFAM" id="SSF81606">
    <property type="entry name" value="PP2C-like"/>
    <property type="match status" value="1"/>
</dbReference>
<keyword evidence="1" id="KW-0378">Hydrolase</keyword>
<comment type="cofactor">
    <cofactor evidence="1">
        <name>Mn(2+)</name>
        <dbReference type="ChEBI" id="CHEBI:29035"/>
    </cofactor>
</comment>
<dbReference type="FunFam" id="3.60.40.10:FF:000130">
    <property type="entry name" value="Related to PTC7-type 2C protein phosphatase"/>
    <property type="match status" value="1"/>
</dbReference>
<protein>
    <recommendedName>
        <fullName evidence="1">Protein phosphatase</fullName>
        <ecNumber evidence="1">3.1.3.16</ecNumber>
    </recommendedName>
</protein>
<accession>A0A9P6NVU0</accession>
<dbReference type="OrthoDB" id="60843at2759"/>
<comment type="caution">
    <text evidence="4">The sequence shown here is derived from an EMBL/GenBank/DDBJ whole genome shotgun (WGS) entry which is preliminary data.</text>
</comment>
<dbReference type="PROSITE" id="PS51746">
    <property type="entry name" value="PPM_2"/>
    <property type="match status" value="1"/>
</dbReference>
<dbReference type="InterPro" id="IPR036457">
    <property type="entry name" value="PPM-type-like_dom_sf"/>
</dbReference>
<comment type="catalytic activity">
    <reaction evidence="1">
        <text>O-phospho-L-threonyl-[protein] + H2O = L-threonyl-[protein] + phosphate</text>
        <dbReference type="Rhea" id="RHEA:47004"/>
        <dbReference type="Rhea" id="RHEA-COMP:11060"/>
        <dbReference type="Rhea" id="RHEA-COMP:11605"/>
        <dbReference type="ChEBI" id="CHEBI:15377"/>
        <dbReference type="ChEBI" id="CHEBI:30013"/>
        <dbReference type="ChEBI" id="CHEBI:43474"/>
        <dbReference type="ChEBI" id="CHEBI:61977"/>
        <dbReference type="EC" id="3.1.3.16"/>
    </reaction>
</comment>
<dbReference type="InterPro" id="IPR001932">
    <property type="entry name" value="PPM-type_phosphatase-like_dom"/>
</dbReference>
<comment type="cofactor">
    <cofactor evidence="1">
        <name>Mg(2+)</name>
        <dbReference type="ChEBI" id="CHEBI:18420"/>
    </cofactor>
</comment>
<name>A0A9P6NVU0_9BASI</name>
<evidence type="ECO:0000256" key="1">
    <source>
        <dbReference type="RuleBase" id="RU366020"/>
    </source>
</evidence>
<keyword evidence="1" id="KW-0464">Manganese</keyword>
<feature type="domain" description="PPM-type phosphatase" evidence="3">
    <location>
        <begin position="165"/>
        <end position="420"/>
    </location>
</feature>
<dbReference type="Gene3D" id="3.60.40.10">
    <property type="entry name" value="PPM-type phosphatase domain"/>
    <property type="match status" value="1"/>
</dbReference>
<evidence type="ECO:0000259" key="3">
    <source>
        <dbReference type="PROSITE" id="PS51746"/>
    </source>
</evidence>